<protein>
    <submittedName>
        <fullName evidence="2">Transketolase family protein</fullName>
    </submittedName>
</protein>
<dbReference type="SUPFAM" id="SSF52518">
    <property type="entry name" value="Thiamin diphosphate-binding fold (THDP-binding)"/>
    <property type="match status" value="1"/>
</dbReference>
<dbReference type="RefSeq" id="WP_394408365.1">
    <property type="nucleotide sequence ID" value="NZ_JBIGIC010000004.1"/>
</dbReference>
<dbReference type="InterPro" id="IPR005475">
    <property type="entry name" value="Transketolase-like_Pyr-bd"/>
</dbReference>
<dbReference type="InterPro" id="IPR029061">
    <property type="entry name" value="THDP-binding"/>
</dbReference>
<evidence type="ECO:0000313" key="3">
    <source>
        <dbReference type="Proteomes" id="UP001606134"/>
    </source>
</evidence>
<comment type="caution">
    <text evidence="2">The sequence shown here is derived from an EMBL/GenBank/DDBJ whole genome shotgun (WGS) entry which is preliminary data.</text>
</comment>
<evidence type="ECO:0000259" key="1">
    <source>
        <dbReference type="SMART" id="SM00861"/>
    </source>
</evidence>
<proteinExistence type="predicted"/>
<dbReference type="CDD" id="cd07033">
    <property type="entry name" value="TPP_PYR_DXS_TK_like"/>
    <property type="match status" value="1"/>
</dbReference>
<dbReference type="SUPFAM" id="SSF52922">
    <property type="entry name" value="TK C-terminal domain-like"/>
    <property type="match status" value="1"/>
</dbReference>
<dbReference type="EMBL" id="JBIGIC010000004">
    <property type="protein sequence ID" value="MFG6486788.1"/>
    <property type="molecule type" value="Genomic_DNA"/>
</dbReference>
<dbReference type="Proteomes" id="UP001606134">
    <property type="component" value="Unassembled WGS sequence"/>
</dbReference>
<dbReference type="Gene3D" id="3.40.50.920">
    <property type="match status" value="1"/>
</dbReference>
<keyword evidence="3" id="KW-1185">Reference proteome</keyword>
<evidence type="ECO:0000313" key="2">
    <source>
        <dbReference type="EMBL" id="MFG6486788.1"/>
    </source>
</evidence>
<feature type="domain" description="Transketolase-like pyrimidine-binding" evidence="1">
    <location>
        <begin position="1"/>
        <end position="163"/>
    </location>
</feature>
<dbReference type="Pfam" id="PF02779">
    <property type="entry name" value="Transket_pyr"/>
    <property type="match status" value="1"/>
</dbReference>
<dbReference type="Gene3D" id="3.40.50.970">
    <property type="match status" value="1"/>
</dbReference>
<dbReference type="InterPro" id="IPR051157">
    <property type="entry name" value="PDH/Transketolase"/>
</dbReference>
<reference evidence="2 3" key="1">
    <citation type="submission" date="2024-08" db="EMBL/GenBank/DDBJ databases">
        <authorList>
            <person name="Lu H."/>
        </authorList>
    </citation>
    <scope>NUCLEOTIDE SEQUENCE [LARGE SCALE GENOMIC DNA]</scope>
    <source>
        <strain evidence="2 3">BYS78W</strain>
    </source>
</reference>
<dbReference type="PANTHER" id="PTHR43825">
    <property type="entry name" value="PYRUVATE DEHYDROGENASE E1 COMPONENT"/>
    <property type="match status" value="1"/>
</dbReference>
<accession>A0ABW7HA63</accession>
<dbReference type="InterPro" id="IPR009014">
    <property type="entry name" value="Transketo_C/PFOR_II"/>
</dbReference>
<name>A0ABW7HA63_9BURK</name>
<dbReference type="SMART" id="SM00861">
    <property type="entry name" value="Transket_pyr"/>
    <property type="match status" value="1"/>
</dbReference>
<sequence>MRNAFIQELVSLARQHPQIALIVGDLGYSVIEPFADEFPDRFINAGVAEQNMTGLAAGMASEGYHVFTYSIANFPTFRCAEQIRNDVAYHRLPVTVVSVGGGLAYGALGYSHHAVQDYALMRTLPGMLIAAPGDPMEVRACMRYLVEHPGPSYLRLGKAGEPNFHAAPPDVAPGRWLKLRDGTGRSVLLSTGAGLQIAMDWVQTEEHAARSVYSMPLWSMASKASQAALLADYDDIVTVEDHLEDGGFGSWLLESQAMNTGISCRIRPIALNHVVCGTVGSQATLNRIGGIVP</sequence>
<dbReference type="PANTHER" id="PTHR43825:SF5">
    <property type="entry name" value="HYPOTHETICAL TRANSKETOLASE FAMILY PROTEIN"/>
    <property type="match status" value="1"/>
</dbReference>
<organism evidence="2 3">
    <name type="scientific">Pelomonas candidula</name>
    <dbReference type="NCBI Taxonomy" id="3299025"/>
    <lineage>
        <taxon>Bacteria</taxon>
        <taxon>Pseudomonadati</taxon>
        <taxon>Pseudomonadota</taxon>
        <taxon>Betaproteobacteria</taxon>
        <taxon>Burkholderiales</taxon>
        <taxon>Sphaerotilaceae</taxon>
        <taxon>Roseateles</taxon>
    </lineage>
</organism>
<gene>
    <name evidence="2" type="ORF">ACG04R_08905</name>
</gene>